<evidence type="ECO:0000259" key="12">
    <source>
        <dbReference type="PROSITE" id="PS51767"/>
    </source>
</evidence>
<keyword evidence="5 9" id="KW-0378">Hydrolase</keyword>
<gene>
    <name evidence="13" type="ORF">BJ875DRAFT_496188</name>
</gene>
<protein>
    <recommendedName>
        <fullName evidence="7">Probable aspartic-type endopeptidase OPSB</fullName>
    </recommendedName>
    <alternativeName>
        <fullName evidence="6">Probable aspartic-type endopeptidase opsB</fullName>
    </alternativeName>
</protein>
<dbReference type="InterPro" id="IPR001461">
    <property type="entry name" value="Aspartic_peptidase_A1"/>
</dbReference>
<evidence type="ECO:0000256" key="1">
    <source>
        <dbReference type="ARBA" id="ARBA00007447"/>
    </source>
</evidence>
<evidence type="ECO:0000313" key="13">
    <source>
        <dbReference type="EMBL" id="KAG9234016.1"/>
    </source>
</evidence>
<evidence type="ECO:0000256" key="5">
    <source>
        <dbReference type="ARBA" id="ARBA00022801"/>
    </source>
</evidence>
<keyword evidence="4 9" id="KW-0064">Aspartyl protease</keyword>
<keyword evidence="14" id="KW-1185">Reference proteome</keyword>
<dbReference type="AlphaFoldDB" id="A0A9P8C6H0"/>
<dbReference type="PRINTS" id="PR00792">
    <property type="entry name" value="PEPSIN"/>
</dbReference>
<dbReference type="Gene3D" id="2.40.70.10">
    <property type="entry name" value="Acid Proteases"/>
    <property type="match status" value="2"/>
</dbReference>
<keyword evidence="10" id="KW-0812">Transmembrane</keyword>
<comment type="caution">
    <text evidence="13">The sequence shown here is derived from an EMBL/GenBank/DDBJ whole genome shotgun (WGS) entry which is preliminary data.</text>
</comment>
<dbReference type="InterPro" id="IPR021109">
    <property type="entry name" value="Peptidase_aspartic_dom_sf"/>
</dbReference>
<dbReference type="FunFam" id="2.40.70.10:FF:000011">
    <property type="entry name" value="Aspartic protease"/>
    <property type="match status" value="1"/>
</dbReference>
<feature type="signal peptide" evidence="11">
    <location>
        <begin position="1"/>
        <end position="20"/>
    </location>
</feature>
<reference evidence="13" key="1">
    <citation type="journal article" date="2021" name="IMA Fungus">
        <title>Genomic characterization of three marine fungi, including Emericellopsis atlantica sp. nov. with signatures of a generalist lifestyle and marine biomass degradation.</title>
        <authorList>
            <person name="Hagestad O.C."/>
            <person name="Hou L."/>
            <person name="Andersen J.H."/>
            <person name="Hansen E.H."/>
            <person name="Altermark B."/>
            <person name="Li C."/>
            <person name="Kuhnert E."/>
            <person name="Cox R.J."/>
            <person name="Crous P.W."/>
            <person name="Spatafora J.W."/>
            <person name="Lail K."/>
            <person name="Amirebrahimi M."/>
            <person name="Lipzen A."/>
            <person name="Pangilinan J."/>
            <person name="Andreopoulos W."/>
            <person name="Hayes R.D."/>
            <person name="Ng V."/>
            <person name="Grigoriev I.V."/>
            <person name="Jackson S.A."/>
            <person name="Sutton T.D.S."/>
            <person name="Dobson A.D.W."/>
            <person name="Rama T."/>
        </authorList>
    </citation>
    <scope>NUCLEOTIDE SEQUENCE</scope>
    <source>
        <strain evidence="13">TRa018bII</strain>
    </source>
</reference>
<comment type="similarity">
    <text evidence="1 9">Belongs to the peptidase A1 family.</text>
</comment>
<feature type="active site" evidence="8">
    <location>
        <position position="289"/>
    </location>
</feature>
<keyword evidence="10" id="KW-0472">Membrane</keyword>
<proteinExistence type="inferred from homology"/>
<keyword evidence="3 11" id="KW-0732">Signal</keyword>
<dbReference type="InterPro" id="IPR033121">
    <property type="entry name" value="PEPTIDASE_A1"/>
</dbReference>
<evidence type="ECO:0000256" key="10">
    <source>
        <dbReference type="SAM" id="Phobius"/>
    </source>
</evidence>
<dbReference type="Pfam" id="PF00026">
    <property type="entry name" value="Asp"/>
    <property type="match status" value="1"/>
</dbReference>
<dbReference type="PROSITE" id="PS00141">
    <property type="entry name" value="ASP_PROTEASE"/>
    <property type="match status" value="1"/>
</dbReference>
<sequence>MAKLTSTFLAASALLVFAHANTVQMNIVRNEAAQEAQLQARQLYNRGLRTRAETVNVELGNALSAGLYFANISVGTPAQQLMVQIDTGSSDVWVPSNSAPICTPTMQSSEGCDGGSFNPGLSSTFENVGQNEFNISYVDGTGSTGDYFQDTFSIGGATIKNFEMGLATQGTIGTGIMGIGYNNSEANVVTGNGTVYANMPFALVDQGLIPTEAYSLWLNDLQSSTGSVLFGGIDTTKYTGTLGSVNVYPSRRNGQVTSFTVAFTLLSATSSSGTDVLTPPDFAVAAILDSGTTITLLPDAVAELVFNELGARYYSKLGATLVPCDLAKSSGTLNYGFGGVGGPVIKVSVSDLVMPLTLTSGRTPTYPNGQAACQLGIQGAGDLPILLGDTFLRSAYAVYDLVNNRIGLGQTVFNVTSSNIVAFASSGASIPSATSAPNEAAVTQTATGNPRVTVDPTATGAETVTYNPTATGLSAAGGFMATATSTKKSAGGHGPEPFAWSRVAIGVVILASMGAGGMFVVL</sequence>
<dbReference type="GO" id="GO:0006508">
    <property type="term" value="P:proteolysis"/>
    <property type="evidence" value="ECO:0007669"/>
    <property type="project" value="UniProtKB-KW"/>
</dbReference>
<dbReference type="EMBL" id="MU251478">
    <property type="protein sequence ID" value="KAG9234016.1"/>
    <property type="molecule type" value="Genomic_DNA"/>
</dbReference>
<evidence type="ECO:0000256" key="11">
    <source>
        <dbReference type="SAM" id="SignalP"/>
    </source>
</evidence>
<evidence type="ECO:0000256" key="8">
    <source>
        <dbReference type="PIRSR" id="PIRSR601461-1"/>
    </source>
</evidence>
<feature type="domain" description="Peptidase A1" evidence="12">
    <location>
        <begin position="68"/>
        <end position="409"/>
    </location>
</feature>
<evidence type="ECO:0000256" key="9">
    <source>
        <dbReference type="RuleBase" id="RU000454"/>
    </source>
</evidence>
<dbReference type="Proteomes" id="UP000824998">
    <property type="component" value="Unassembled WGS sequence"/>
</dbReference>
<dbReference type="InterPro" id="IPR033876">
    <property type="entry name" value="SAP-like"/>
</dbReference>
<organism evidence="13 14">
    <name type="scientific">Amylocarpus encephaloides</name>
    <dbReference type="NCBI Taxonomy" id="45428"/>
    <lineage>
        <taxon>Eukaryota</taxon>
        <taxon>Fungi</taxon>
        <taxon>Dikarya</taxon>
        <taxon>Ascomycota</taxon>
        <taxon>Pezizomycotina</taxon>
        <taxon>Leotiomycetes</taxon>
        <taxon>Helotiales</taxon>
        <taxon>Helotiales incertae sedis</taxon>
        <taxon>Amylocarpus</taxon>
    </lineage>
</organism>
<dbReference type="PANTHER" id="PTHR47966">
    <property type="entry name" value="BETA-SITE APP-CLEAVING ENZYME, ISOFORM A-RELATED"/>
    <property type="match status" value="1"/>
</dbReference>
<dbReference type="GO" id="GO:0004190">
    <property type="term" value="F:aspartic-type endopeptidase activity"/>
    <property type="evidence" value="ECO:0007669"/>
    <property type="project" value="UniProtKB-KW"/>
</dbReference>
<dbReference type="InterPro" id="IPR001969">
    <property type="entry name" value="Aspartic_peptidase_AS"/>
</dbReference>
<evidence type="ECO:0000256" key="3">
    <source>
        <dbReference type="ARBA" id="ARBA00022729"/>
    </source>
</evidence>
<dbReference type="PROSITE" id="PS51767">
    <property type="entry name" value="PEPTIDASE_A1"/>
    <property type="match status" value="1"/>
</dbReference>
<evidence type="ECO:0000256" key="2">
    <source>
        <dbReference type="ARBA" id="ARBA00022670"/>
    </source>
</evidence>
<evidence type="ECO:0000256" key="4">
    <source>
        <dbReference type="ARBA" id="ARBA00022750"/>
    </source>
</evidence>
<keyword evidence="10" id="KW-1133">Transmembrane helix</keyword>
<accession>A0A9P8C6H0</accession>
<feature type="active site" evidence="8">
    <location>
        <position position="86"/>
    </location>
</feature>
<dbReference type="PANTHER" id="PTHR47966:SF65">
    <property type="entry name" value="ASPARTIC-TYPE ENDOPEPTIDASE"/>
    <property type="match status" value="1"/>
</dbReference>
<dbReference type="OrthoDB" id="771136at2759"/>
<dbReference type="CDD" id="cd05474">
    <property type="entry name" value="SAP_like"/>
    <property type="match status" value="1"/>
</dbReference>
<feature type="transmembrane region" description="Helical" evidence="10">
    <location>
        <begin position="499"/>
        <end position="521"/>
    </location>
</feature>
<evidence type="ECO:0000256" key="6">
    <source>
        <dbReference type="ARBA" id="ARBA00067536"/>
    </source>
</evidence>
<evidence type="ECO:0000256" key="7">
    <source>
        <dbReference type="ARBA" id="ARBA00068059"/>
    </source>
</evidence>
<keyword evidence="2 9" id="KW-0645">Protease</keyword>
<dbReference type="SUPFAM" id="SSF50630">
    <property type="entry name" value="Acid proteases"/>
    <property type="match status" value="1"/>
</dbReference>
<feature type="chain" id="PRO_5040233570" description="Probable aspartic-type endopeptidase OPSB" evidence="11">
    <location>
        <begin position="21"/>
        <end position="522"/>
    </location>
</feature>
<evidence type="ECO:0000313" key="14">
    <source>
        <dbReference type="Proteomes" id="UP000824998"/>
    </source>
</evidence>
<name>A0A9P8C6H0_9HELO</name>